<protein>
    <submittedName>
        <fullName evidence="1">Uncharacterized protein</fullName>
    </submittedName>
</protein>
<reference evidence="1 2" key="1">
    <citation type="submission" date="2016-11" db="EMBL/GenBank/DDBJ databases">
        <authorList>
            <person name="Jaros S."/>
            <person name="Januszkiewicz K."/>
            <person name="Wedrychowicz H."/>
        </authorList>
    </citation>
    <scope>NUCLEOTIDE SEQUENCE [LARGE SCALE GENOMIC DNA]</scope>
    <source>
        <strain evidence="1 2">OK807</strain>
    </source>
</reference>
<organism evidence="1 2">
    <name type="scientific">Streptomyces atratus</name>
    <dbReference type="NCBI Taxonomy" id="1893"/>
    <lineage>
        <taxon>Bacteria</taxon>
        <taxon>Bacillati</taxon>
        <taxon>Actinomycetota</taxon>
        <taxon>Actinomycetes</taxon>
        <taxon>Kitasatosporales</taxon>
        <taxon>Streptomycetaceae</taxon>
        <taxon>Streptomyces</taxon>
    </lineage>
</organism>
<accession>A0A1K2FDS4</accession>
<dbReference type="AlphaFoldDB" id="A0A1K2FDS4"/>
<dbReference type="EMBL" id="FPJO01000069">
    <property type="protein sequence ID" value="SFY45320.1"/>
    <property type="molecule type" value="Genomic_DNA"/>
</dbReference>
<dbReference type="Proteomes" id="UP000181909">
    <property type="component" value="Unassembled WGS sequence"/>
</dbReference>
<evidence type="ECO:0000313" key="1">
    <source>
        <dbReference type="EMBL" id="SFY45320.1"/>
    </source>
</evidence>
<name>A0A1K2FDS4_STRAR</name>
<sequence>MHSAPSRIIPMYPEEGALHELGDAGGGKRVKDRAMLILSQFSALVHGPCGDGAGGLALCEKALADWFSSSTCRSNADATAWSIAECSEAGTRAALVSPAEEAWFNIASASAGRAVADLMWRAVVGSTGGTTCVVRTAVSGQATVRVGQGSDGWGSPRDTDVTVPLDCTPPNRARPPRSGIRVVAAEATAVPAPEGGGGAVAPEL</sequence>
<gene>
    <name evidence="1" type="ORF">SAMN02787144_10697</name>
</gene>
<proteinExistence type="predicted"/>
<evidence type="ECO:0000313" key="2">
    <source>
        <dbReference type="Proteomes" id="UP000181909"/>
    </source>
</evidence>